<comment type="caution">
    <text evidence="2">The sequence shown here is derived from an EMBL/GenBank/DDBJ whole genome shotgun (WGS) entry which is preliminary data.</text>
</comment>
<feature type="region of interest" description="Disordered" evidence="1">
    <location>
        <begin position="22"/>
        <end position="46"/>
    </location>
</feature>
<accession>X1B3D1</accession>
<gene>
    <name evidence="2" type="ORF">S01H4_23542</name>
</gene>
<dbReference type="AlphaFoldDB" id="X1B3D1"/>
<feature type="compositionally biased region" description="Basic residues" evidence="1">
    <location>
        <begin position="31"/>
        <end position="46"/>
    </location>
</feature>
<reference evidence="2" key="1">
    <citation type="journal article" date="2014" name="Front. Microbiol.">
        <title>High frequency of phylogenetically diverse reductive dehalogenase-homologous genes in deep subseafloor sedimentary metagenomes.</title>
        <authorList>
            <person name="Kawai M."/>
            <person name="Futagami T."/>
            <person name="Toyoda A."/>
            <person name="Takaki Y."/>
            <person name="Nishi S."/>
            <person name="Hori S."/>
            <person name="Arai W."/>
            <person name="Tsubouchi T."/>
            <person name="Morono Y."/>
            <person name="Uchiyama I."/>
            <person name="Ito T."/>
            <person name="Fujiyama A."/>
            <person name="Inagaki F."/>
            <person name="Takami H."/>
        </authorList>
    </citation>
    <scope>NUCLEOTIDE SEQUENCE</scope>
    <source>
        <strain evidence="2">Expedition CK06-06</strain>
    </source>
</reference>
<name>X1B3D1_9ZZZZ</name>
<organism evidence="2">
    <name type="scientific">marine sediment metagenome</name>
    <dbReference type="NCBI Taxonomy" id="412755"/>
    <lineage>
        <taxon>unclassified sequences</taxon>
        <taxon>metagenomes</taxon>
        <taxon>ecological metagenomes</taxon>
    </lineage>
</organism>
<evidence type="ECO:0000256" key="1">
    <source>
        <dbReference type="SAM" id="MobiDB-lite"/>
    </source>
</evidence>
<protein>
    <submittedName>
        <fullName evidence="2">Uncharacterized protein</fullName>
    </submittedName>
</protein>
<sequence>MEDAYLKITGASHIDDLLSWRDENSEETVSKGKKSRRSKKKGIKKR</sequence>
<proteinExistence type="predicted"/>
<dbReference type="EMBL" id="BART01010937">
    <property type="protein sequence ID" value="GAG78743.1"/>
    <property type="molecule type" value="Genomic_DNA"/>
</dbReference>
<evidence type="ECO:0000313" key="2">
    <source>
        <dbReference type="EMBL" id="GAG78743.1"/>
    </source>
</evidence>